<dbReference type="Proteomes" id="UP001352533">
    <property type="component" value="Unassembled WGS sequence"/>
</dbReference>
<dbReference type="EMBL" id="JAMDKS010000042">
    <property type="protein sequence ID" value="MEE6113722.1"/>
    <property type="molecule type" value="Genomic_DNA"/>
</dbReference>
<name>A0ABU7QT41_AVIPA</name>
<accession>A0ABU7QT41</accession>
<dbReference type="Pfam" id="PF24172">
    <property type="entry name" value="CdiI_ImmP"/>
    <property type="match status" value="1"/>
</dbReference>
<comment type="caution">
    <text evidence="1">The sequence shown here is derived from an EMBL/GenBank/DDBJ whole genome shotgun (WGS) entry which is preliminary data.</text>
</comment>
<dbReference type="RefSeq" id="WP_194752091.1">
    <property type="nucleotide sequence ID" value="NZ_JACEWB010000042.1"/>
</dbReference>
<reference evidence="1 2" key="1">
    <citation type="journal article" date="2022" name="Front. Microbiol.">
        <title>Commensal bacteria contribute to the growth of multidrug-resistant Avibacterium paragallinarum in chickens.</title>
        <authorList>
            <person name="Zhu J."/>
            <person name="Chen Y."/>
            <person name="Wu Y."/>
            <person name="Wang Y."/>
            <person name="Zhu K."/>
        </authorList>
    </citation>
    <scope>NUCLEOTIDE SEQUENCE [LARGE SCALE GENOMIC DNA]</scope>
    <source>
        <strain evidence="1 2">AV12</strain>
    </source>
</reference>
<evidence type="ECO:0000313" key="1">
    <source>
        <dbReference type="EMBL" id="MEE6113722.1"/>
    </source>
</evidence>
<evidence type="ECO:0000313" key="2">
    <source>
        <dbReference type="Proteomes" id="UP001352533"/>
    </source>
</evidence>
<sequence>MSLFDEIIETLNNNIRIIDYPEKRYVSELLLKFTNGDVNSIYFSENFKDVNFEELKRMNLKGGFYILTDNIDIPLFESDIKSIINNIYDIVCLSTKIIILNQDILMYRLFPDDIFRIVFNKN</sequence>
<gene>
    <name evidence="1" type="ORF">M5S25_11110</name>
</gene>
<keyword evidence="2" id="KW-1185">Reference proteome</keyword>
<proteinExistence type="predicted"/>
<organism evidence="1 2">
    <name type="scientific">Avibacterium paragallinarum</name>
    <name type="common">Haemophilus gallinarum</name>
    <dbReference type="NCBI Taxonomy" id="728"/>
    <lineage>
        <taxon>Bacteria</taxon>
        <taxon>Pseudomonadati</taxon>
        <taxon>Pseudomonadota</taxon>
        <taxon>Gammaproteobacteria</taxon>
        <taxon>Pasteurellales</taxon>
        <taxon>Pasteurellaceae</taxon>
        <taxon>Avibacterium</taxon>
    </lineage>
</organism>
<dbReference type="InterPro" id="IPR049585">
    <property type="entry name" value="CdiI_EcoliA0-like"/>
</dbReference>
<protein>
    <submittedName>
        <fullName evidence="1">Uncharacterized protein</fullName>
    </submittedName>
</protein>